<dbReference type="OrthoDB" id="5982837at2759"/>
<dbReference type="PANTHER" id="PTHR46609">
    <property type="entry name" value="EXONUCLEASE, PHAGE-TYPE/RECB, C-TERMINAL DOMAIN-CONTAINING PROTEIN"/>
    <property type="match status" value="1"/>
</dbReference>
<accession>A0A9J7NC05</accession>
<dbReference type="InterPro" id="IPR011335">
    <property type="entry name" value="Restrct_endonuc-II-like"/>
</dbReference>
<organism evidence="3 4">
    <name type="scientific">Branchiostoma floridae</name>
    <name type="common">Florida lancelet</name>
    <name type="synonym">Amphioxus</name>
    <dbReference type="NCBI Taxonomy" id="7739"/>
    <lineage>
        <taxon>Eukaryota</taxon>
        <taxon>Metazoa</taxon>
        <taxon>Chordata</taxon>
        <taxon>Cephalochordata</taxon>
        <taxon>Leptocardii</taxon>
        <taxon>Amphioxiformes</taxon>
        <taxon>Branchiostomatidae</taxon>
        <taxon>Branchiostoma</taxon>
    </lineage>
</organism>
<dbReference type="AlphaFoldDB" id="A0A9J7NC05"/>
<dbReference type="Pfam" id="PF09588">
    <property type="entry name" value="YqaJ"/>
    <property type="match status" value="1"/>
</dbReference>
<keyword evidence="3" id="KW-1185">Reference proteome</keyword>
<dbReference type="Gene3D" id="3.90.320.10">
    <property type="match status" value="1"/>
</dbReference>
<dbReference type="KEGG" id="bfo:118431081"/>
<feature type="domain" description="YqaJ viral recombinase" evidence="2">
    <location>
        <begin position="355"/>
        <end position="503"/>
    </location>
</feature>
<dbReference type="GO" id="GO:0006281">
    <property type="term" value="P:DNA repair"/>
    <property type="evidence" value="ECO:0007669"/>
    <property type="project" value="UniProtKB-ARBA"/>
</dbReference>
<dbReference type="InterPro" id="IPR051703">
    <property type="entry name" value="NF-kappa-B_Signaling_Reg"/>
</dbReference>
<dbReference type="GeneID" id="118431081"/>
<reference evidence="4" key="2">
    <citation type="submission" date="2025-08" db="UniProtKB">
        <authorList>
            <consortium name="RefSeq"/>
        </authorList>
    </citation>
    <scope>IDENTIFICATION</scope>
    <source>
        <strain evidence="4">S238N-H82</strain>
        <tissue evidence="4">Testes</tissue>
    </source>
</reference>
<dbReference type="RefSeq" id="XP_035698104.1">
    <property type="nucleotide sequence ID" value="XM_035842211.1"/>
</dbReference>
<dbReference type="PANTHER" id="PTHR46609:SF8">
    <property type="entry name" value="YQAJ VIRAL RECOMBINASE DOMAIN-CONTAINING PROTEIN"/>
    <property type="match status" value="1"/>
</dbReference>
<dbReference type="SUPFAM" id="SSF52980">
    <property type="entry name" value="Restriction endonuclease-like"/>
    <property type="match status" value="1"/>
</dbReference>
<dbReference type="CDD" id="cd22343">
    <property type="entry name" value="PDDEXK_lambda_exonuclease-like"/>
    <property type="match status" value="1"/>
</dbReference>
<evidence type="ECO:0000256" key="1">
    <source>
        <dbReference type="SAM" id="MobiDB-lite"/>
    </source>
</evidence>
<dbReference type="Proteomes" id="UP000001554">
    <property type="component" value="Chromosome 1"/>
</dbReference>
<proteinExistence type="predicted"/>
<gene>
    <name evidence="4" type="primary">LOC118431081</name>
</gene>
<evidence type="ECO:0000313" key="4">
    <source>
        <dbReference type="RefSeq" id="XP_035698104.1"/>
    </source>
</evidence>
<evidence type="ECO:0000259" key="2">
    <source>
        <dbReference type="Pfam" id="PF09588"/>
    </source>
</evidence>
<feature type="compositionally biased region" description="Low complexity" evidence="1">
    <location>
        <begin position="92"/>
        <end position="127"/>
    </location>
</feature>
<feature type="region of interest" description="Disordered" evidence="1">
    <location>
        <begin position="88"/>
        <end position="202"/>
    </location>
</feature>
<evidence type="ECO:0000313" key="3">
    <source>
        <dbReference type="Proteomes" id="UP000001554"/>
    </source>
</evidence>
<dbReference type="InterPro" id="IPR019080">
    <property type="entry name" value="YqaJ_viral_recombinase"/>
</dbReference>
<feature type="compositionally biased region" description="Low complexity" evidence="1">
    <location>
        <begin position="139"/>
        <end position="202"/>
    </location>
</feature>
<protein>
    <submittedName>
        <fullName evidence="4">Pneumococcal serine-rich repeat protein-like</fullName>
    </submittedName>
</protein>
<sequence>MLSEWNVPRNDKVEPASITDIKIGQMRYGKDVKFLETSHYDPRAPHQREVDKVALNNCKLQVEKSYPSSLFVLYDPPKAVRRNAAVQNRGDVPATASSSDVPATASSSDVPATASSSDVPATASSSDVPATASSRDVPATASSSDVLATASSSDVPATASSSDVPATASSSDVPATASSSDVPATASSSDVPATASSSDVPATASSSDVLATASSSDVPATASSSDVLATASSSDVPATASSSDVPAITSSSDVPATASWTHVLDTCVVGNHGNVLETGDMVTIGNNDVLDTCAGNPVDILDPSSTSLPFNDFYDFTESAFTEMMDTHLQSLKITKKEQTATEVATRGQSNSDTWKEERKKKLTASNFSSAITCKVEPSNKVRSIMYNTFSTAATQYGNQHEDIAVEEYVKVLQKENPEATCIEAGLILSLERPWLGASVDRLVVSHGQIIGGVEVKCPHSKKGLTLEEAVQNKAFFLKKEDSSAALKRSHKYYHQVQGQIYCYNLDWVDFVVYFGRDNIFCERIKVDAEWQKKNIPKLDHFYKTAILPELFTQRVKRGKKLYGMYGTGKWTPYLS</sequence>
<reference evidence="3" key="1">
    <citation type="journal article" date="2020" name="Nat. Ecol. Evol.">
        <title>Deeply conserved synteny resolves early events in vertebrate evolution.</title>
        <authorList>
            <person name="Simakov O."/>
            <person name="Marletaz F."/>
            <person name="Yue J.X."/>
            <person name="O'Connell B."/>
            <person name="Jenkins J."/>
            <person name="Brandt A."/>
            <person name="Calef R."/>
            <person name="Tung C.H."/>
            <person name="Huang T.K."/>
            <person name="Schmutz J."/>
            <person name="Satoh N."/>
            <person name="Yu J.K."/>
            <person name="Putnam N.H."/>
            <person name="Green R.E."/>
            <person name="Rokhsar D.S."/>
        </authorList>
    </citation>
    <scope>NUCLEOTIDE SEQUENCE [LARGE SCALE GENOMIC DNA]</scope>
    <source>
        <strain evidence="3">S238N-H82</strain>
    </source>
</reference>
<name>A0A9J7NC05_BRAFL</name>
<dbReference type="InterPro" id="IPR011604">
    <property type="entry name" value="PDDEXK-like_dom_sf"/>
</dbReference>